<dbReference type="Proteomes" id="UP000499080">
    <property type="component" value="Unassembled WGS sequence"/>
</dbReference>
<dbReference type="EMBL" id="BGPR01037149">
    <property type="protein sequence ID" value="GBO12679.1"/>
    <property type="molecule type" value="Genomic_DNA"/>
</dbReference>
<evidence type="ECO:0000313" key="2">
    <source>
        <dbReference type="Proteomes" id="UP000499080"/>
    </source>
</evidence>
<evidence type="ECO:0000313" key="1">
    <source>
        <dbReference type="EMBL" id="GBO12679.1"/>
    </source>
</evidence>
<comment type="caution">
    <text evidence="1">The sequence shown here is derived from an EMBL/GenBank/DDBJ whole genome shotgun (WGS) entry which is preliminary data.</text>
</comment>
<name>A0A4Y2UHX0_ARAVE</name>
<sequence length="116" mass="13330">MARGFVGWLQHSGETSDRNIKGSGQFLQAVVIAYASWVGIRPPAVRITTAINLQRFIYFRKAYYRETFLSLPHFLGGQIVFCLRWPTCHRASWQSHQSATAERRCRVKSPWQTGKS</sequence>
<accession>A0A4Y2UHX0</accession>
<proteinExistence type="predicted"/>
<organism evidence="1 2">
    <name type="scientific">Araneus ventricosus</name>
    <name type="common">Orbweaver spider</name>
    <name type="synonym">Epeira ventricosa</name>
    <dbReference type="NCBI Taxonomy" id="182803"/>
    <lineage>
        <taxon>Eukaryota</taxon>
        <taxon>Metazoa</taxon>
        <taxon>Ecdysozoa</taxon>
        <taxon>Arthropoda</taxon>
        <taxon>Chelicerata</taxon>
        <taxon>Arachnida</taxon>
        <taxon>Araneae</taxon>
        <taxon>Araneomorphae</taxon>
        <taxon>Entelegynae</taxon>
        <taxon>Araneoidea</taxon>
        <taxon>Araneidae</taxon>
        <taxon>Araneus</taxon>
    </lineage>
</organism>
<dbReference type="AlphaFoldDB" id="A0A4Y2UHX0"/>
<keyword evidence="2" id="KW-1185">Reference proteome</keyword>
<protein>
    <submittedName>
        <fullName evidence="1">Uncharacterized protein</fullName>
    </submittedName>
</protein>
<gene>
    <name evidence="1" type="ORF">AVEN_61938_1</name>
</gene>
<reference evidence="1 2" key="1">
    <citation type="journal article" date="2019" name="Sci. Rep.">
        <title>Orb-weaving spider Araneus ventricosus genome elucidates the spidroin gene catalogue.</title>
        <authorList>
            <person name="Kono N."/>
            <person name="Nakamura H."/>
            <person name="Ohtoshi R."/>
            <person name="Moran D.A.P."/>
            <person name="Shinohara A."/>
            <person name="Yoshida Y."/>
            <person name="Fujiwara M."/>
            <person name="Mori M."/>
            <person name="Tomita M."/>
            <person name="Arakawa K."/>
        </authorList>
    </citation>
    <scope>NUCLEOTIDE SEQUENCE [LARGE SCALE GENOMIC DNA]</scope>
</reference>